<evidence type="ECO:0000313" key="3">
    <source>
        <dbReference type="Proteomes" id="UP000094385"/>
    </source>
</evidence>
<keyword evidence="3" id="KW-1185">Reference proteome</keyword>
<dbReference type="EMBL" id="KV454292">
    <property type="protein sequence ID" value="ODQ74609.1"/>
    <property type="molecule type" value="Genomic_DNA"/>
</dbReference>
<accession>A0A1E3QA88</accession>
<dbReference type="AlphaFoldDB" id="A0A1E3QA88"/>
<feature type="region of interest" description="Disordered" evidence="1">
    <location>
        <begin position="332"/>
        <end position="375"/>
    </location>
</feature>
<feature type="region of interest" description="Disordered" evidence="1">
    <location>
        <begin position="62"/>
        <end position="89"/>
    </location>
</feature>
<feature type="compositionally biased region" description="Low complexity" evidence="1">
    <location>
        <begin position="66"/>
        <end position="76"/>
    </location>
</feature>
<name>A0A1E3QA88_LIPST</name>
<organism evidence="2 3">
    <name type="scientific">Lipomyces starkeyi NRRL Y-11557</name>
    <dbReference type="NCBI Taxonomy" id="675824"/>
    <lineage>
        <taxon>Eukaryota</taxon>
        <taxon>Fungi</taxon>
        <taxon>Dikarya</taxon>
        <taxon>Ascomycota</taxon>
        <taxon>Saccharomycotina</taxon>
        <taxon>Lipomycetes</taxon>
        <taxon>Lipomycetales</taxon>
        <taxon>Lipomycetaceae</taxon>
        <taxon>Lipomyces</taxon>
    </lineage>
</organism>
<proteinExistence type="predicted"/>
<dbReference type="OrthoDB" id="5351126at2759"/>
<feature type="compositionally biased region" description="Low complexity" evidence="1">
    <location>
        <begin position="360"/>
        <end position="375"/>
    </location>
</feature>
<reference evidence="2 3" key="1">
    <citation type="journal article" date="2016" name="Proc. Natl. Acad. Sci. U.S.A.">
        <title>Comparative genomics of biotechnologically important yeasts.</title>
        <authorList>
            <person name="Riley R."/>
            <person name="Haridas S."/>
            <person name="Wolfe K.H."/>
            <person name="Lopes M.R."/>
            <person name="Hittinger C.T."/>
            <person name="Goeker M."/>
            <person name="Salamov A.A."/>
            <person name="Wisecaver J.H."/>
            <person name="Long T.M."/>
            <person name="Calvey C.H."/>
            <person name="Aerts A.L."/>
            <person name="Barry K.W."/>
            <person name="Choi C."/>
            <person name="Clum A."/>
            <person name="Coughlan A.Y."/>
            <person name="Deshpande S."/>
            <person name="Douglass A.P."/>
            <person name="Hanson S.J."/>
            <person name="Klenk H.-P."/>
            <person name="LaButti K.M."/>
            <person name="Lapidus A."/>
            <person name="Lindquist E.A."/>
            <person name="Lipzen A.M."/>
            <person name="Meier-Kolthoff J.P."/>
            <person name="Ohm R.A."/>
            <person name="Otillar R.P."/>
            <person name="Pangilinan J.L."/>
            <person name="Peng Y."/>
            <person name="Rokas A."/>
            <person name="Rosa C.A."/>
            <person name="Scheuner C."/>
            <person name="Sibirny A.A."/>
            <person name="Slot J.C."/>
            <person name="Stielow J.B."/>
            <person name="Sun H."/>
            <person name="Kurtzman C.P."/>
            <person name="Blackwell M."/>
            <person name="Grigoriev I.V."/>
            <person name="Jeffries T.W."/>
        </authorList>
    </citation>
    <scope>NUCLEOTIDE SEQUENCE [LARGE SCALE GENOMIC DNA]</scope>
    <source>
        <strain evidence="2 3">NRRL Y-11557</strain>
    </source>
</reference>
<feature type="compositionally biased region" description="Low complexity" evidence="1">
    <location>
        <begin position="135"/>
        <end position="144"/>
    </location>
</feature>
<dbReference type="STRING" id="675824.A0A1E3QA88"/>
<dbReference type="Proteomes" id="UP000094385">
    <property type="component" value="Unassembled WGS sequence"/>
</dbReference>
<protein>
    <recommendedName>
        <fullName evidence="4">F-box domain-containing protein</fullName>
    </recommendedName>
</protein>
<evidence type="ECO:0000313" key="2">
    <source>
        <dbReference type="EMBL" id="ODQ74609.1"/>
    </source>
</evidence>
<evidence type="ECO:0008006" key="4">
    <source>
        <dbReference type="Google" id="ProtNLM"/>
    </source>
</evidence>
<evidence type="ECO:0000256" key="1">
    <source>
        <dbReference type="SAM" id="MobiDB-lite"/>
    </source>
</evidence>
<sequence>MRSDRRASPLYLSARSNALHFYDPSPQRRHLHLASHYPHPTQQLRQQRASFYELFAPESSVQAELPSTESSSSSPSNKGLDLTSTAREQPSVLSYRSLLDPDESQIPRSNAASNDSAADLLQLVEHEEDPSRFGASSDSSSSAESDSESDYSPRLGRSAFPHSHSRLAGRSESVLPPPLSLPILTESKLASSGASIRSYRSRTSALSWNRKRKQYRPTLDTLPLEVLDEICSSLPQQALLSTVSTCKSLACSAYVYLYQEPRFTSTYRFAQFVSVITHDRTLASYVRSLDLSTIENGLKGNVVLAGWRDWKYRSEPLYWTRKYPGHHYHHQYRHRSNTVPSSKSAPQAPAKPRRPDRRSSISAGSLSSSSSAASSSSSLASFQNSSKSKAQQRLLQSPLRSTALPVTSRHPLQSPLLKQYSLSRDVPIGAIIHIIRACPHLQHINLSYLPLAADYFVTSRKHKPTAFTNLLFVSDVPKSYTWREHETVQVLAGRELVSAIMELRELQTLELRNLVWITKDIISRIVEHERFKQTLTYVDVRESGMSRGRPWALAGGLEVFSAALQDE</sequence>
<feature type="region of interest" description="Disordered" evidence="1">
    <location>
        <begin position="128"/>
        <end position="173"/>
    </location>
</feature>
<gene>
    <name evidence="2" type="ORF">LIPSTDRAFT_70287</name>
</gene>